<keyword evidence="1" id="KW-0812">Transmembrane</keyword>
<name>A0ABR0EFZ6_ZASCE</name>
<feature type="transmembrane region" description="Helical" evidence="1">
    <location>
        <begin position="168"/>
        <end position="190"/>
    </location>
</feature>
<feature type="transmembrane region" description="Helical" evidence="1">
    <location>
        <begin position="20"/>
        <end position="45"/>
    </location>
</feature>
<evidence type="ECO:0008006" key="4">
    <source>
        <dbReference type="Google" id="ProtNLM"/>
    </source>
</evidence>
<protein>
    <recommendedName>
        <fullName evidence="4">PrsW family intramembrane metalloprotease</fullName>
    </recommendedName>
</protein>
<comment type="caution">
    <text evidence="2">The sequence shown here is derived from an EMBL/GenBank/DDBJ whole genome shotgun (WGS) entry which is preliminary data.</text>
</comment>
<organism evidence="2 3">
    <name type="scientific">Zasmidium cellare</name>
    <name type="common">Wine cellar mold</name>
    <name type="synonym">Racodium cellare</name>
    <dbReference type="NCBI Taxonomy" id="395010"/>
    <lineage>
        <taxon>Eukaryota</taxon>
        <taxon>Fungi</taxon>
        <taxon>Dikarya</taxon>
        <taxon>Ascomycota</taxon>
        <taxon>Pezizomycotina</taxon>
        <taxon>Dothideomycetes</taxon>
        <taxon>Dothideomycetidae</taxon>
        <taxon>Mycosphaerellales</taxon>
        <taxon>Mycosphaerellaceae</taxon>
        <taxon>Zasmidium</taxon>
    </lineage>
</organism>
<dbReference type="EMBL" id="JAXOVC010000006">
    <property type="protein sequence ID" value="KAK4499988.1"/>
    <property type="molecule type" value="Genomic_DNA"/>
</dbReference>
<dbReference type="Proteomes" id="UP001305779">
    <property type="component" value="Unassembled WGS sequence"/>
</dbReference>
<keyword evidence="1" id="KW-0472">Membrane</keyword>
<dbReference type="Pfam" id="PF13367">
    <property type="entry name" value="PrsW-protease"/>
    <property type="match status" value="1"/>
</dbReference>
<sequence>MTNVSATTTILSWNLPPTILVLLGLASPLTMLLSAPVLAISIAFLRYCYLRDPTNAAHFETLFYTLLATGTIGVAGVSTIQGTLLKPIANLLFGSQATEYFTEFTRSNINDLSDVDKKRRKQMAWSWRYIAFLFLFTFGLAALSEEVLKYSGIVTARRFGSVETGREYLQTAIAATLGFSTVENIAFLYAGRHDSAAMLALTTVERIVLGMPGHALSGCLLALGVMRGGEVGWVQLFFSPVVYHGLWDFSLFSISAANGNVGWVHPKDVGSGMAVLGVAVRSEMGSLGVVW</sequence>
<gene>
    <name evidence="2" type="ORF">PRZ48_008174</name>
</gene>
<feature type="transmembrane region" description="Helical" evidence="1">
    <location>
        <begin position="127"/>
        <end position="148"/>
    </location>
</feature>
<dbReference type="PANTHER" id="PTHR36844:SF1">
    <property type="entry name" value="PROTEASE PRSW"/>
    <property type="match status" value="1"/>
</dbReference>
<dbReference type="PANTHER" id="PTHR36844">
    <property type="entry name" value="PROTEASE PRSW"/>
    <property type="match status" value="1"/>
</dbReference>
<keyword evidence="1" id="KW-1133">Transmembrane helix</keyword>
<dbReference type="InterPro" id="IPR026898">
    <property type="entry name" value="PrsW"/>
</dbReference>
<evidence type="ECO:0000313" key="2">
    <source>
        <dbReference type="EMBL" id="KAK4499988.1"/>
    </source>
</evidence>
<evidence type="ECO:0000256" key="1">
    <source>
        <dbReference type="SAM" id="Phobius"/>
    </source>
</evidence>
<accession>A0ABR0EFZ6</accession>
<proteinExistence type="predicted"/>
<reference evidence="2 3" key="1">
    <citation type="journal article" date="2023" name="G3 (Bethesda)">
        <title>A chromosome-level genome assembly of Zasmidium syzygii isolated from banana leaves.</title>
        <authorList>
            <person name="van Westerhoven A.C."/>
            <person name="Mehrabi R."/>
            <person name="Talebi R."/>
            <person name="Steentjes M.B.F."/>
            <person name="Corcolon B."/>
            <person name="Chong P.A."/>
            <person name="Kema G.H.J."/>
            <person name="Seidl M.F."/>
        </authorList>
    </citation>
    <scope>NUCLEOTIDE SEQUENCE [LARGE SCALE GENOMIC DNA]</scope>
    <source>
        <strain evidence="2 3">P124</strain>
    </source>
</reference>
<evidence type="ECO:0000313" key="3">
    <source>
        <dbReference type="Proteomes" id="UP001305779"/>
    </source>
</evidence>
<keyword evidence="3" id="KW-1185">Reference proteome</keyword>